<evidence type="ECO:0000256" key="4">
    <source>
        <dbReference type="ARBA" id="ARBA00023069"/>
    </source>
</evidence>
<dbReference type="Pfam" id="PF22544">
    <property type="entry name" value="HYDIN_VesB_CFA65-like_Ig"/>
    <property type="match status" value="1"/>
</dbReference>
<keyword evidence="6" id="KW-1133">Transmembrane helix</keyword>
<dbReference type="RefSeq" id="WP_147866555.1">
    <property type="nucleotide sequence ID" value="NZ_CP036264.1"/>
</dbReference>
<gene>
    <name evidence="8" type="ORF">Mal15_08210</name>
</gene>
<reference evidence="8 9" key="1">
    <citation type="submission" date="2019-02" db="EMBL/GenBank/DDBJ databases">
        <title>Planctomycetal bacteria perform biofilm scaping via a novel small molecule.</title>
        <authorList>
            <person name="Jeske O."/>
            <person name="Boedeker C."/>
            <person name="Wiegand S."/>
            <person name="Breitling P."/>
            <person name="Kallscheuer N."/>
            <person name="Jogler M."/>
            <person name="Rohde M."/>
            <person name="Petersen J."/>
            <person name="Medema M.H."/>
            <person name="Surup F."/>
            <person name="Jogler C."/>
        </authorList>
    </citation>
    <scope>NUCLEOTIDE SEQUENCE [LARGE SCALE GENOMIC DNA]</scope>
    <source>
        <strain evidence="8 9">Mal15</strain>
    </source>
</reference>
<keyword evidence="6" id="KW-0812">Transmembrane</keyword>
<dbReference type="Proteomes" id="UP000321353">
    <property type="component" value="Chromosome"/>
</dbReference>
<accession>A0A5B9M6J3</accession>
<keyword evidence="3" id="KW-0963">Cytoplasm</keyword>
<dbReference type="EMBL" id="CP036264">
    <property type="protein sequence ID" value="QEF96791.1"/>
    <property type="molecule type" value="Genomic_DNA"/>
</dbReference>
<evidence type="ECO:0000313" key="8">
    <source>
        <dbReference type="EMBL" id="QEF96791.1"/>
    </source>
</evidence>
<evidence type="ECO:0000313" key="9">
    <source>
        <dbReference type="Proteomes" id="UP000321353"/>
    </source>
</evidence>
<feature type="transmembrane region" description="Helical" evidence="6">
    <location>
        <begin position="48"/>
        <end position="65"/>
    </location>
</feature>
<evidence type="ECO:0000256" key="2">
    <source>
        <dbReference type="ARBA" id="ARBA00004496"/>
    </source>
</evidence>
<comment type="subcellular location">
    <subcellularLocation>
        <location evidence="1">Cell projection</location>
        <location evidence="1">Cilium</location>
    </subcellularLocation>
    <subcellularLocation>
        <location evidence="2">Cytoplasm</location>
    </subcellularLocation>
</comment>
<feature type="domain" description="HYDIN/VesB/CFA65-like Ig-like" evidence="7">
    <location>
        <begin position="85"/>
        <end position="157"/>
    </location>
</feature>
<protein>
    <recommendedName>
        <fullName evidence="7">HYDIN/VesB/CFA65-like Ig-like domain-containing protein</fullName>
    </recommendedName>
</protein>
<keyword evidence="6" id="KW-0472">Membrane</keyword>
<keyword evidence="4" id="KW-0969">Cilium</keyword>
<dbReference type="AlphaFoldDB" id="A0A5B9M6J3"/>
<dbReference type="Gene3D" id="2.60.40.10">
    <property type="entry name" value="Immunoglobulins"/>
    <property type="match status" value="1"/>
</dbReference>
<evidence type="ECO:0000256" key="1">
    <source>
        <dbReference type="ARBA" id="ARBA00004138"/>
    </source>
</evidence>
<organism evidence="8 9">
    <name type="scientific">Stieleria maiorica</name>
    <dbReference type="NCBI Taxonomy" id="2795974"/>
    <lineage>
        <taxon>Bacteria</taxon>
        <taxon>Pseudomonadati</taxon>
        <taxon>Planctomycetota</taxon>
        <taxon>Planctomycetia</taxon>
        <taxon>Pirellulales</taxon>
        <taxon>Pirellulaceae</taxon>
        <taxon>Stieleria</taxon>
    </lineage>
</organism>
<sequence>MNGELAPSAGPVDFPEAAFQSPWMMVALTLIAVWLCINATKISRSNQLVVGVVASAALIFAFLFTRSKLEVVESRPTSRVDGGPLRFEQTEYDFGKLVEGQSETKLVHLVNVTGHDIQLKEMRTNCVCTTATPIETVVPANGKIGVNVSFSSMLEGANRYAIKAIGLEGQEARCEVVFKGSSPLNIAPERHFFGAFSYSTEPTKLRVLDVELTHFYGKAIGDVGIGPVGEDEPFSISVARVYGENRQRVELEFGLNSDVHYEGFVFQDVPLVVELDGQPATAFLNVGADFVE</sequence>
<name>A0A5B9M6J3_9BACT</name>
<evidence type="ECO:0000256" key="6">
    <source>
        <dbReference type="SAM" id="Phobius"/>
    </source>
</evidence>
<proteinExistence type="predicted"/>
<dbReference type="InterPro" id="IPR013783">
    <property type="entry name" value="Ig-like_fold"/>
</dbReference>
<feature type="transmembrane region" description="Helical" evidence="6">
    <location>
        <begin position="17"/>
        <end position="36"/>
    </location>
</feature>
<dbReference type="GO" id="GO:0005737">
    <property type="term" value="C:cytoplasm"/>
    <property type="evidence" value="ECO:0007669"/>
    <property type="project" value="UniProtKB-SubCell"/>
</dbReference>
<evidence type="ECO:0000259" key="7">
    <source>
        <dbReference type="Pfam" id="PF22544"/>
    </source>
</evidence>
<evidence type="ECO:0000256" key="3">
    <source>
        <dbReference type="ARBA" id="ARBA00022490"/>
    </source>
</evidence>
<keyword evidence="5" id="KW-0966">Cell projection</keyword>
<dbReference type="KEGG" id="smam:Mal15_08210"/>
<evidence type="ECO:0000256" key="5">
    <source>
        <dbReference type="ARBA" id="ARBA00023273"/>
    </source>
</evidence>
<keyword evidence="9" id="KW-1185">Reference proteome</keyword>
<dbReference type="InterPro" id="IPR053879">
    <property type="entry name" value="HYDIN_VesB_CFA65-like_Ig"/>
</dbReference>